<dbReference type="EMBL" id="SLWL01000008">
    <property type="protein sequence ID" value="TCO12774.1"/>
    <property type="molecule type" value="Genomic_DNA"/>
</dbReference>
<feature type="domain" description="BD-FAE-like" evidence="2">
    <location>
        <begin position="79"/>
        <end position="170"/>
    </location>
</feature>
<evidence type="ECO:0000256" key="1">
    <source>
        <dbReference type="ARBA" id="ARBA00022801"/>
    </source>
</evidence>
<evidence type="ECO:0000259" key="2">
    <source>
        <dbReference type="Pfam" id="PF20434"/>
    </source>
</evidence>
<gene>
    <name evidence="3" type="ORF">EV666_10897</name>
</gene>
<dbReference type="OrthoDB" id="9771666at2"/>
<comment type="caution">
    <text evidence="3">The sequence shown here is derived from an EMBL/GenBank/DDBJ whole genome shotgun (WGS) entry which is preliminary data.</text>
</comment>
<proteinExistence type="predicted"/>
<keyword evidence="4" id="KW-1185">Reference proteome</keyword>
<sequence length="299" mass="31970">MTNAAARDVPRPRPDEAWRDWTKAELDAAYDNSAAVTDSAAWLAQWAARSAALRARQPELLDLPYGPGDRTRLDIFRCGQNNAPLFVFVHGGYWQRNSKAVFSCMAEGLLAHGVDVALPGYTLAPEASLTQIVGEIRAAIRWLRNDGAALNVAQGRLMASGWSAGGHLAASCLDMPEVDAVLAISGIHDLAPVAACHLNDALRLLPGEIASLSPINNLSRRTSGKSTPLALAWGTHELPELQRQSGAFARACAAVSRPCVTAPIVGANHFTILQELVRPDGALTALALDLLRQRQHVDG</sequence>
<dbReference type="InterPro" id="IPR049492">
    <property type="entry name" value="BD-FAE-like_dom"/>
</dbReference>
<dbReference type="SUPFAM" id="SSF53474">
    <property type="entry name" value="alpha/beta-Hydrolases"/>
    <property type="match status" value="1"/>
</dbReference>
<protein>
    <submittedName>
        <fullName evidence="3">Acetyl esterase/lipase</fullName>
    </submittedName>
</protein>
<name>A0A4R2GRM6_9HYPH</name>
<dbReference type="Gene3D" id="3.40.50.1820">
    <property type="entry name" value="alpha/beta hydrolase"/>
    <property type="match status" value="1"/>
</dbReference>
<accession>A0A4R2GRM6</accession>
<dbReference type="InterPro" id="IPR050300">
    <property type="entry name" value="GDXG_lipolytic_enzyme"/>
</dbReference>
<dbReference type="AlphaFoldDB" id="A0A4R2GRM6"/>
<reference evidence="3 4" key="1">
    <citation type="submission" date="2019-03" db="EMBL/GenBank/DDBJ databases">
        <title>Genomic Encyclopedia of Type Strains, Phase IV (KMG-IV): sequencing the most valuable type-strain genomes for metagenomic binning, comparative biology and taxonomic classification.</title>
        <authorList>
            <person name="Goeker M."/>
        </authorList>
    </citation>
    <scope>NUCLEOTIDE SEQUENCE [LARGE SCALE GENOMIC DNA]</scope>
    <source>
        <strain evidence="3 4">DSM 22958</strain>
    </source>
</reference>
<dbReference type="InterPro" id="IPR029058">
    <property type="entry name" value="AB_hydrolase_fold"/>
</dbReference>
<dbReference type="PANTHER" id="PTHR48081:SF33">
    <property type="entry name" value="KYNURENINE FORMAMIDASE"/>
    <property type="match status" value="1"/>
</dbReference>
<keyword evidence="1" id="KW-0378">Hydrolase</keyword>
<evidence type="ECO:0000313" key="4">
    <source>
        <dbReference type="Proteomes" id="UP000294881"/>
    </source>
</evidence>
<dbReference type="Proteomes" id="UP000294881">
    <property type="component" value="Unassembled WGS sequence"/>
</dbReference>
<dbReference type="PANTHER" id="PTHR48081">
    <property type="entry name" value="AB HYDROLASE SUPERFAMILY PROTEIN C4A8.06C"/>
    <property type="match status" value="1"/>
</dbReference>
<dbReference type="RefSeq" id="WP_132007165.1">
    <property type="nucleotide sequence ID" value="NZ_JBHUNN010000001.1"/>
</dbReference>
<evidence type="ECO:0000313" key="3">
    <source>
        <dbReference type="EMBL" id="TCO12774.1"/>
    </source>
</evidence>
<dbReference type="GO" id="GO:0016787">
    <property type="term" value="F:hydrolase activity"/>
    <property type="evidence" value="ECO:0007669"/>
    <property type="project" value="UniProtKB-KW"/>
</dbReference>
<dbReference type="Pfam" id="PF20434">
    <property type="entry name" value="BD-FAE"/>
    <property type="match status" value="1"/>
</dbReference>
<organism evidence="3 4">
    <name type="scientific">Camelimonas lactis</name>
    <dbReference type="NCBI Taxonomy" id="659006"/>
    <lineage>
        <taxon>Bacteria</taxon>
        <taxon>Pseudomonadati</taxon>
        <taxon>Pseudomonadota</taxon>
        <taxon>Alphaproteobacteria</taxon>
        <taxon>Hyphomicrobiales</taxon>
        <taxon>Chelatococcaceae</taxon>
        <taxon>Camelimonas</taxon>
    </lineage>
</organism>